<dbReference type="Proteomes" id="UP000293925">
    <property type="component" value="Unassembled WGS sequence"/>
</dbReference>
<gene>
    <name evidence="1" type="ORF">EZ456_08230</name>
</gene>
<comment type="caution">
    <text evidence="1">The sequence shown here is derived from an EMBL/GenBank/DDBJ whole genome shotgun (WGS) entry which is preliminary data.</text>
</comment>
<dbReference type="EMBL" id="SJSO01000005">
    <property type="protein sequence ID" value="TCD27925.1"/>
    <property type="molecule type" value="Genomic_DNA"/>
</dbReference>
<evidence type="ECO:0000313" key="1">
    <source>
        <dbReference type="EMBL" id="TCD27925.1"/>
    </source>
</evidence>
<proteinExistence type="predicted"/>
<evidence type="ECO:0000313" key="2">
    <source>
        <dbReference type="Proteomes" id="UP000293925"/>
    </source>
</evidence>
<keyword evidence="2" id="KW-1185">Reference proteome</keyword>
<reference evidence="1 2" key="1">
    <citation type="submission" date="2019-02" db="EMBL/GenBank/DDBJ databases">
        <title>Pedobacter sp. RP-3-21 sp. nov., isolated from Arctic soil.</title>
        <authorList>
            <person name="Dahal R.H."/>
        </authorList>
    </citation>
    <scope>NUCLEOTIDE SEQUENCE [LARGE SCALE GENOMIC DNA]</scope>
    <source>
        <strain evidence="1 2">RP-3-21</strain>
    </source>
</reference>
<sequence>MKKKICMLLLGSIGLISFQGCKKDVKTDEAIGKTDVNNQSKEKLTKFLAITLGTTEGKVIYVDKDKEFIINGWFHKSLESVQGQYETANEYKANYEK</sequence>
<evidence type="ECO:0008006" key="3">
    <source>
        <dbReference type="Google" id="ProtNLM"/>
    </source>
</evidence>
<dbReference type="RefSeq" id="WP_131529090.1">
    <property type="nucleotide sequence ID" value="NZ_SJSO01000005.1"/>
</dbReference>
<dbReference type="PROSITE" id="PS51257">
    <property type="entry name" value="PROKAR_LIPOPROTEIN"/>
    <property type="match status" value="1"/>
</dbReference>
<name>A0A4R0Q1I0_9SPHI</name>
<dbReference type="AlphaFoldDB" id="A0A4R0Q1I0"/>
<accession>A0A4R0Q1I0</accession>
<dbReference type="OrthoDB" id="767816at2"/>
<organism evidence="1 2">
    <name type="scientific">Pedobacter psychrodurus</name>
    <dbReference type="NCBI Taxonomy" id="2530456"/>
    <lineage>
        <taxon>Bacteria</taxon>
        <taxon>Pseudomonadati</taxon>
        <taxon>Bacteroidota</taxon>
        <taxon>Sphingobacteriia</taxon>
        <taxon>Sphingobacteriales</taxon>
        <taxon>Sphingobacteriaceae</taxon>
        <taxon>Pedobacter</taxon>
    </lineage>
</organism>
<protein>
    <recommendedName>
        <fullName evidence="3">Lipoprotein</fullName>
    </recommendedName>
</protein>